<proteinExistence type="predicted"/>
<keyword evidence="1" id="KW-0472">Membrane</keyword>
<organism evidence="2">
    <name type="scientific">Siphoviridae sp. ct7EW56</name>
    <dbReference type="NCBI Taxonomy" id="2827562"/>
    <lineage>
        <taxon>Viruses</taxon>
        <taxon>Duplodnaviria</taxon>
        <taxon>Heunggongvirae</taxon>
        <taxon>Uroviricota</taxon>
        <taxon>Caudoviricetes</taxon>
    </lineage>
</organism>
<evidence type="ECO:0000256" key="1">
    <source>
        <dbReference type="SAM" id="Phobius"/>
    </source>
</evidence>
<protein>
    <submittedName>
        <fullName evidence="2">Uncharacterized protein</fullName>
    </submittedName>
</protein>
<dbReference type="EMBL" id="BK015904">
    <property type="protein sequence ID" value="DAD72688.1"/>
    <property type="molecule type" value="Genomic_DNA"/>
</dbReference>
<feature type="transmembrane region" description="Helical" evidence="1">
    <location>
        <begin position="29"/>
        <end position="46"/>
    </location>
</feature>
<reference evidence="2" key="1">
    <citation type="journal article" date="2021" name="Proc. Natl. Acad. Sci. U.S.A.">
        <title>A Catalog of Tens of Thousands of Viruses from Human Metagenomes Reveals Hidden Associations with Chronic Diseases.</title>
        <authorList>
            <person name="Tisza M.J."/>
            <person name="Buck C.B."/>
        </authorList>
    </citation>
    <scope>NUCLEOTIDE SEQUENCE</scope>
    <source>
        <strain evidence="2">Ct7EW56</strain>
    </source>
</reference>
<accession>A0A8S5LS46</accession>
<feature type="transmembrane region" description="Helical" evidence="1">
    <location>
        <begin position="7"/>
        <end position="23"/>
    </location>
</feature>
<sequence>MSKFNPYVVAGSIMAITGAYSITDDFQTIPKIILIIGMVLTIYGYWNYGKISKAMRIYRKIEGRNKRNGRSKEYVRFEQTALRR</sequence>
<name>A0A8S5LS46_9CAUD</name>
<keyword evidence="1" id="KW-0812">Transmembrane</keyword>
<evidence type="ECO:0000313" key="2">
    <source>
        <dbReference type="EMBL" id="DAD72688.1"/>
    </source>
</evidence>
<keyword evidence="1" id="KW-1133">Transmembrane helix</keyword>